<dbReference type="OrthoDB" id="9809670at2"/>
<keyword evidence="3" id="KW-0732">Signal</keyword>
<comment type="caution">
    <text evidence="5">The sequence shown here is derived from an EMBL/GenBank/DDBJ whole genome shotgun (WGS) entry which is preliminary data.</text>
</comment>
<gene>
    <name evidence="5" type="ORF">BDD43_4809</name>
</gene>
<dbReference type="InterPro" id="IPR011110">
    <property type="entry name" value="Reg_prop"/>
</dbReference>
<dbReference type="Pfam" id="PF07494">
    <property type="entry name" value="Reg_prop"/>
    <property type="match status" value="1"/>
</dbReference>
<sequence length="967" mass="110556">MKHLSVFSFLLFSLFFAQAQNPIGMPQIINFPSASYRGGNQNWDIQQDGNGIVYFANNEGLLTYNGQNWKLYSIPSKTVVRSVHIDNKGKIYIGAQDDIGYFYPDQLGILKYFSLKHLIPKKESSFSDVWNIVEFNNQIFFRTNEKIFKLNQKTISTYNSNPGWLFLGKCQNRLFAQERTNQLMEFANDKWNLVCRLPGQALITAIVHYEKDKLLIATLRNGLFLLDGHQLKKLNTPMDKQFSAVRINSALYIDAQRFAIGSAFGGCYIIDHSGNLVQVFSDKQTLQKNNVRSLYLDHDKNIWLGLDDGISFIAYNSSIKQIFPDANKQSSTYAVKMFNKNLFIGTSDAVYKLPVNDSTKDLSYANGVFNEIPKTEGQVWNLNLVNKQLLLGNEDGAYTINQGDVQQIYPFPGTWLFKPLSLNNNTSDVISGTYNGLRLLKYQNNRFLDKGILDGLEESLRFLTVDYEHNTVWASHPYRGVYKISLSANHQQITNSILYNQKYGLPSSLHNYVFKIKGRDIVSTEKGIYQYNAATNKFGLAPYFFPMFKNSEIQYLNEDDDGNIWFIGNKKVGVVDFSKAVPGKPFSIYYFPELTDKVLPGFENIYPYNKQNIFIGSNRGVIHINYQKYLANLQKPNILLGLVKIIGEKDSVIFGGYFNHGGNILAAQDKRAIVTLASRFNSFHFEYSSTLFEQQNNIQFSYQLAGYDTKWSSWSSKSEKEYTNLPYGTYTFMVKSRNNLGNESNSVCYTFIIQPAWYQTPLSYAIYTLMLLGSVYLIVIIQQKKHKKAELNLKYIHQLELEHNEKEIVSLKNEKLKNEVNFKNKELATTTMHLVQRGKLMSKIKEGLMGIQDAPEGAKSAELVKVLKLINEAEKNDSDWDHFAVHFDQVHSDFLATLKNKFPALSGTDLKICAYLKMNLSSKEIAQLMSVTLGAVEVSRYRLRKKLDLPSHVNLFDYLLQATSQTL</sequence>
<feature type="signal peptide" evidence="3">
    <location>
        <begin position="1"/>
        <end position="19"/>
    </location>
</feature>
<keyword evidence="2" id="KW-0812">Transmembrane</keyword>
<dbReference type="Proteomes" id="UP000268007">
    <property type="component" value="Unassembled WGS sequence"/>
</dbReference>
<dbReference type="Gene3D" id="2.60.40.10">
    <property type="entry name" value="Immunoglobulins"/>
    <property type="match status" value="1"/>
</dbReference>
<keyword evidence="1" id="KW-0175">Coiled coil</keyword>
<evidence type="ECO:0000256" key="3">
    <source>
        <dbReference type="SAM" id="SignalP"/>
    </source>
</evidence>
<dbReference type="InterPro" id="IPR000792">
    <property type="entry name" value="Tscrpt_reg_LuxR_C"/>
</dbReference>
<dbReference type="EMBL" id="RBKU01000001">
    <property type="protein sequence ID" value="RKR84566.1"/>
    <property type="molecule type" value="Genomic_DNA"/>
</dbReference>
<protein>
    <submittedName>
        <fullName evidence="5">YXYXY domain-containing protein</fullName>
    </submittedName>
</protein>
<evidence type="ECO:0000313" key="6">
    <source>
        <dbReference type="Proteomes" id="UP000268007"/>
    </source>
</evidence>
<name>A0A495J6D8_9SPHI</name>
<dbReference type="GO" id="GO:0006355">
    <property type="term" value="P:regulation of DNA-templated transcription"/>
    <property type="evidence" value="ECO:0007669"/>
    <property type="project" value="InterPro"/>
</dbReference>
<evidence type="ECO:0000313" key="5">
    <source>
        <dbReference type="EMBL" id="RKR84566.1"/>
    </source>
</evidence>
<feature type="chain" id="PRO_5019710614" evidence="3">
    <location>
        <begin position="20"/>
        <end position="967"/>
    </location>
</feature>
<dbReference type="Gene3D" id="2.130.10.10">
    <property type="entry name" value="YVTN repeat-like/Quinoprotein amine dehydrogenase"/>
    <property type="match status" value="2"/>
</dbReference>
<dbReference type="AlphaFoldDB" id="A0A495J6D8"/>
<dbReference type="Gene3D" id="1.10.10.10">
    <property type="entry name" value="Winged helix-like DNA-binding domain superfamily/Winged helix DNA-binding domain"/>
    <property type="match status" value="1"/>
</dbReference>
<dbReference type="RefSeq" id="WP_121200281.1">
    <property type="nucleotide sequence ID" value="NZ_RBKU01000001.1"/>
</dbReference>
<accession>A0A495J6D8</accession>
<dbReference type="SUPFAM" id="SSF46894">
    <property type="entry name" value="C-terminal effector domain of the bipartite response regulators"/>
    <property type="match status" value="1"/>
</dbReference>
<keyword evidence="2" id="KW-0472">Membrane</keyword>
<dbReference type="InterPro" id="IPR036388">
    <property type="entry name" value="WH-like_DNA-bd_sf"/>
</dbReference>
<feature type="coiled-coil region" evidence="1">
    <location>
        <begin position="799"/>
        <end position="826"/>
    </location>
</feature>
<feature type="domain" description="HTH luxR-type" evidence="4">
    <location>
        <begin position="902"/>
        <end position="959"/>
    </location>
</feature>
<dbReference type="InterPro" id="IPR015943">
    <property type="entry name" value="WD40/YVTN_repeat-like_dom_sf"/>
</dbReference>
<dbReference type="Pfam" id="PF07495">
    <property type="entry name" value="Y_Y_Y"/>
    <property type="match status" value="1"/>
</dbReference>
<dbReference type="SMART" id="SM00421">
    <property type="entry name" value="HTH_LUXR"/>
    <property type="match status" value="1"/>
</dbReference>
<organism evidence="5 6">
    <name type="scientific">Mucilaginibacter gracilis</name>
    <dbReference type="NCBI Taxonomy" id="423350"/>
    <lineage>
        <taxon>Bacteria</taxon>
        <taxon>Pseudomonadati</taxon>
        <taxon>Bacteroidota</taxon>
        <taxon>Sphingobacteriia</taxon>
        <taxon>Sphingobacteriales</taxon>
        <taxon>Sphingobacteriaceae</taxon>
        <taxon>Mucilaginibacter</taxon>
    </lineage>
</organism>
<dbReference type="SUPFAM" id="SSF50998">
    <property type="entry name" value="Quinoprotein alcohol dehydrogenase-like"/>
    <property type="match status" value="1"/>
</dbReference>
<dbReference type="InterPro" id="IPR011123">
    <property type="entry name" value="Y_Y_Y"/>
</dbReference>
<evidence type="ECO:0000256" key="1">
    <source>
        <dbReference type="SAM" id="Coils"/>
    </source>
</evidence>
<dbReference type="InterPro" id="IPR011047">
    <property type="entry name" value="Quinoprotein_ADH-like_sf"/>
</dbReference>
<keyword evidence="6" id="KW-1185">Reference proteome</keyword>
<reference evidence="5 6" key="1">
    <citation type="submission" date="2018-10" db="EMBL/GenBank/DDBJ databases">
        <title>Genomic Encyclopedia of Archaeal and Bacterial Type Strains, Phase II (KMG-II): from individual species to whole genera.</title>
        <authorList>
            <person name="Goeker M."/>
        </authorList>
    </citation>
    <scope>NUCLEOTIDE SEQUENCE [LARGE SCALE GENOMIC DNA]</scope>
    <source>
        <strain evidence="5 6">DSM 18602</strain>
    </source>
</reference>
<dbReference type="InterPro" id="IPR013783">
    <property type="entry name" value="Ig-like_fold"/>
</dbReference>
<dbReference type="InterPro" id="IPR016032">
    <property type="entry name" value="Sig_transdc_resp-reg_C-effctor"/>
</dbReference>
<evidence type="ECO:0000256" key="2">
    <source>
        <dbReference type="SAM" id="Phobius"/>
    </source>
</evidence>
<keyword evidence="2" id="KW-1133">Transmembrane helix</keyword>
<evidence type="ECO:0000259" key="4">
    <source>
        <dbReference type="SMART" id="SM00421"/>
    </source>
</evidence>
<dbReference type="GO" id="GO:0003677">
    <property type="term" value="F:DNA binding"/>
    <property type="evidence" value="ECO:0007669"/>
    <property type="project" value="InterPro"/>
</dbReference>
<proteinExistence type="predicted"/>
<feature type="transmembrane region" description="Helical" evidence="2">
    <location>
        <begin position="762"/>
        <end position="781"/>
    </location>
</feature>